<dbReference type="AlphaFoldDB" id="A0A371NUJ7"/>
<protein>
    <recommendedName>
        <fullName evidence="4">Tetratricopeptide repeat protein</fullName>
    </recommendedName>
</protein>
<comment type="caution">
    <text evidence="2">The sequence shown here is derived from an EMBL/GenBank/DDBJ whole genome shotgun (WGS) entry which is preliminary data.</text>
</comment>
<keyword evidence="3" id="KW-1185">Reference proteome</keyword>
<keyword evidence="1" id="KW-0472">Membrane</keyword>
<keyword evidence="1" id="KW-1133">Transmembrane helix</keyword>
<gene>
    <name evidence="2" type="ORF">DY023_07330</name>
</gene>
<evidence type="ECO:0000313" key="3">
    <source>
        <dbReference type="Proteomes" id="UP000262172"/>
    </source>
</evidence>
<accession>A0A371NUJ7</accession>
<feature type="transmembrane region" description="Helical" evidence="1">
    <location>
        <begin position="35"/>
        <end position="55"/>
    </location>
</feature>
<feature type="transmembrane region" description="Helical" evidence="1">
    <location>
        <begin position="7"/>
        <end position="29"/>
    </location>
</feature>
<dbReference type="Gene3D" id="1.25.40.10">
    <property type="entry name" value="Tetratricopeptide repeat domain"/>
    <property type="match status" value="1"/>
</dbReference>
<dbReference type="SUPFAM" id="SSF48452">
    <property type="entry name" value="TPR-like"/>
    <property type="match status" value="1"/>
</dbReference>
<proteinExistence type="predicted"/>
<name>A0A371NUJ7_9MICO</name>
<dbReference type="InterPro" id="IPR011990">
    <property type="entry name" value="TPR-like_helical_dom_sf"/>
</dbReference>
<reference evidence="2 3" key="1">
    <citation type="submission" date="2018-08" db="EMBL/GenBank/DDBJ databases">
        <title>Isolation, diversity and antifungal activity of Actinobacteria from cow dung.</title>
        <authorList>
            <person name="Ling L."/>
        </authorList>
    </citation>
    <scope>NUCLEOTIDE SEQUENCE [LARGE SCALE GENOMIC DNA]</scope>
    <source>
        <strain evidence="2 3">NEAU-LLE</strain>
    </source>
</reference>
<keyword evidence="1" id="KW-0812">Transmembrane</keyword>
<dbReference type="Proteomes" id="UP000262172">
    <property type="component" value="Unassembled WGS sequence"/>
</dbReference>
<evidence type="ECO:0000313" key="2">
    <source>
        <dbReference type="EMBL" id="REJ06093.1"/>
    </source>
</evidence>
<evidence type="ECO:0000256" key="1">
    <source>
        <dbReference type="SAM" id="Phobius"/>
    </source>
</evidence>
<evidence type="ECO:0008006" key="4">
    <source>
        <dbReference type="Google" id="ProtNLM"/>
    </source>
</evidence>
<sequence length="147" mass="15780">MTSRIGVAVMSAALLLYIVAVVWLAVLFLRSGTGAGIAMGIALIVIAPIGAWAMYRELAFGLAADRLGRQLDGEGGMPEAPEQLTPSGRLMKDDIEPLVTRYTDAADAAPQDWRARYRLGVVQDAAGRRKDARSSIREAIRIAKTTP</sequence>
<organism evidence="2 3">
    <name type="scientific">Microbacterium bovistercoris</name>
    <dbReference type="NCBI Taxonomy" id="2293570"/>
    <lineage>
        <taxon>Bacteria</taxon>
        <taxon>Bacillati</taxon>
        <taxon>Actinomycetota</taxon>
        <taxon>Actinomycetes</taxon>
        <taxon>Micrococcales</taxon>
        <taxon>Microbacteriaceae</taxon>
        <taxon>Microbacterium</taxon>
    </lineage>
</organism>
<dbReference type="RefSeq" id="WP_116241691.1">
    <property type="nucleotide sequence ID" value="NZ_QUAB01000038.1"/>
</dbReference>
<dbReference type="EMBL" id="QUAB01000038">
    <property type="protein sequence ID" value="REJ06093.1"/>
    <property type="molecule type" value="Genomic_DNA"/>
</dbReference>
<dbReference type="OrthoDB" id="4485518at2"/>